<dbReference type="Gene3D" id="3.50.50.60">
    <property type="entry name" value="FAD/NAD(P)-binding domain"/>
    <property type="match status" value="1"/>
</dbReference>
<evidence type="ECO:0000313" key="12">
    <source>
        <dbReference type="EMBL" id="MBL4937585.1"/>
    </source>
</evidence>
<dbReference type="InterPro" id="IPR001155">
    <property type="entry name" value="OxRdtase_FMN_N"/>
</dbReference>
<evidence type="ECO:0000256" key="9">
    <source>
        <dbReference type="ARBA" id="ARBA00023014"/>
    </source>
</evidence>
<keyword evidence="4" id="KW-0285">Flavoprotein</keyword>
<feature type="domain" description="NADH:flavin oxidoreductase/NADH oxidase N-terminal" evidence="10">
    <location>
        <begin position="6"/>
        <end position="337"/>
    </location>
</feature>
<comment type="cofactor">
    <cofactor evidence="2">
        <name>[4Fe-4S] cluster</name>
        <dbReference type="ChEBI" id="CHEBI:49883"/>
    </cofactor>
</comment>
<dbReference type="PANTHER" id="PTHR42917">
    <property type="entry name" value="2,4-DIENOYL-COA REDUCTASE"/>
    <property type="match status" value="1"/>
</dbReference>
<keyword evidence="13" id="KW-1185">Reference proteome</keyword>
<dbReference type="SUPFAM" id="SSF51905">
    <property type="entry name" value="FAD/NAD(P)-binding domain"/>
    <property type="match status" value="1"/>
</dbReference>
<gene>
    <name evidence="12" type="ORF">JK636_17865</name>
</gene>
<dbReference type="CDD" id="cd02803">
    <property type="entry name" value="OYE_like_FMN_family"/>
    <property type="match status" value="1"/>
</dbReference>
<accession>A0ABS1TE60</accession>
<dbReference type="PRINTS" id="PR00469">
    <property type="entry name" value="PNDRDTASEII"/>
</dbReference>
<evidence type="ECO:0000256" key="4">
    <source>
        <dbReference type="ARBA" id="ARBA00022630"/>
    </source>
</evidence>
<dbReference type="PRINTS" id="PR00368">
    <property type="entry name" value="FADPNR"/>
</dbReference>
<dbReference type="Proteomes" id="UP000632377">
    <property type="component" value="Unassembled WGS sequence"/>
</dbReference>
<keyword evidence="7" id="KW-0560">Oxidoreductase</keyword>
<evidence type="ECO:0000256" key="5">
    <source>
        <dbReference type="ARBA" id="ARBA00022643"/>
    </source>
</evidence>
<dbReference type="RefSeq" id="WP_202750325.1">
    <property type="nucleotide sequence ID" value="NZ_JAESWC010000014.1"/>
</dbReference>
<dbReference type="InterPro" id="IPR023753">
    <property type="entry name" value="FAD/NAD-binding_dom"/>
</dbReference>
<feature type="domain" description="FAD/NAD(P)-binding" evidence="11">
    <location>
        <begin position="384"/>
        <end position="609"/>
    </location>
</feature>
<comment type="caution">
    <text evidence="12">The sequence shown here is derived from an EMBL/GenBank/DDBJ whole genome shotgun (WGS) entry which is preliminary data.</text>
</comment>
<dbReference type="Gene3D" id="3.20.20.70">
    <property type="entry name" value="Aldolase class I"/>
    <property type="match status" value="1"/>
</dbReference>
<dbReference type="EMBL" id="JAESWC010000014">
    <property type="protein sequence ID" value="MBL4937585.1"/>
    <property type="molecule type" value="Genomic_DNA"/>
</dbReference>
<keyword evidence="9" id="KW-0411">Iron-sulfur</keyword>
<protein>
    <submittedName>
        <fullName evidence="12">FAD-dependent oxidoreductase</fullName>
    </submittedName>
</protein>
<dbReference type="Pfam" id="PF07992">
    <property type="entry name" value="Pyr_redox_2"/>
    <property type="match status" value="1"/>
</dbReference>
<dbReference type="SUPFAM" id="SSF51395">
    <property type="entry name" value="FMN-linked oxidoreductases"/>
    <property type="match status" value="1"/>
</dbReference>
<dbReference type="PANTHER" id="PTHR42917:SF2">
    <property type="entry name" value="2,4-DIENOYL-COA REDUCTASE [(2E)-ENOYL-COA-PRODUCING]"/>
    <property type="match status" value="1"/>
</dbReference>
<dbReference type="InterPro" id="IPR013785">
    <property type="entry name" value="Aldolase_TIM"/>
</dbReference>
<reference evidence="12 13" key="1">
    <citation type="submission" date="2021-01" db="EMBL/GenBank/DDBJ databases">
        <title>Genome public.</title>
        <authorList>
            <person name="Liu C."/>
            <person name="Sun Q."/>
        </authorList>
    </citation>
    <scope>NUCLEOTIDE SEQUENCE [LARGE SCALE GENOMIC DNA]</scope>
    <source>
        <strain evidence="12 13">YIM B02515</strain>
    </source>
</reference>
<keyword evidence="6" id="KW-0479">Metal-binding</keyword>
<dbReference type="InterPro" id="IPR036188">
    <property type="entry name" value="FAD/NAD-bd_sf"/>
</dbReference>
<dbReference type="Gene3D" id="3.40.50.720">
    <property type="entry name" value="NAD(P)-binding Rossmann-like Domain"/>
    <property type="match status" value="1"/>
</dbReference>
<evidence type="ECO:0000313" key="13">
    <source>
        <dbReference type="Proteomes" id="UP000632377"/>
    </source>
</evidence>
<proteinExistence type="inferred from homology"/>
<evidence type="ECO:0000256" key="3">
    <source>
        <dbReference type="ARBA" id="ARBA00011048"/>
    </source>
</evidence>
<evidence type="ECO:0000256" key="1">
    <source>
        <dbReference type="ARBA" id="ARBA00001917"/>
    </source>
</evidence>
<keyword evidence="5" id="KW-0288">FMN</keyword>
<evidence type="ECO:0000256" key="6">
    <source>
        <dbReference type="ARBA" id="ARBA00022723"/>
    </source>
</evidence>
<dbReference type="Pfam" id="PF00724">
    <property type="entry name" value="Oxidored_FMN"/>
    <property type="match status" value="1"/>
</dbReference>
<comment type="cofactor">
    <cofactor evidence="1">
        <name>FMN</name>
        <dbReference type="ChEBI" id="CHEBI:58210"/>
    </cofactor>
</comment>
<organism evidence="12 13">
    <name type="scientific">Clostridium rhizosphaerae</name>
    <dbReference type="NCBI Taxonomy" id="2803861"/>
    <lineage>
        <taxon>Bacteria</taxon>
        <taxon>Bacillati</taxon>
        <taxon>Bacillota</taxon>
        <taxon>Clostridia</taxon>
        <taxon>Eubacteriales</taxon>
        <taxon>Clostridiaceae</taxon>
        <taxon>Clostridium</taxon>
    </lineage>
</organism>
<evidence type="ECO:0000256" key="2">
    <source>
        <dbReference type="ARBA" id="ARBA00001966"/>
    </source>
</evidence>
<evidence type="ECO:0000259" key="10">
    <source>
        <dbReference type="Pfam" id="PF00724"/>
    </source>
</evidence>
<evidence type="ECO:0000259" key="11">
    <source>
        <dbReference type="Pfam" id="PF07992"/>
    </source>
</evidence>
<dbReference type="InterPro" id="IPR051793">
    <property type="entry name" value="NADH:flavin_oxidoreductase"/>
</dbReference>
<evidence type="ECO:0000256" key="8">
    <source>
        <dbReference type="ARBA" id="ARBA00023004"/>
    </source>
</evidence>
<comment type="similarity">
    <text evidence="3">In the N-terminal section; belongs to the NADH:flavin oxidoreductase/NADH oxidase family.</text>
</comment>
<evidence type="ECO:0000256" key="7">
    <source>
        <dbReference type="ARBA" id="ARBA00023002"/>
    </source>
</evidence>
<name>A0ABS1TE60_9CLOT</name>
<sequence>MKYKNLFSKGKIGNLELKNRIVMPAMGTSLASSTGEATQELIRYYEERAKGGCGLIITEITRIDSETGVGTPNQLSAMTLNHIPQLERLARTVHKHDTKIFVQLHHPGRESHGRVINGRQIVAPSPIPCKVCQEMPRELTTAEVEDLVKKFVTGAKIAQTAGIDGVELHGAHGYLIGQFISPYTNKRTDKYGGSFMNRMRFITEIIMGIRNICGPNFPISVRISGDEFVEGGLNLEGAVKAALYLESIGVNAINVSSGLYESGYTIIEPIAFDQGWKRHLAQAVKNAVKIPVIATDVIRKPDFAESLIAEGNVDFVALGRAQLADPEWGIKAMEGRDEDIRPCISCLHCIEELEGCKTIKCAVNARMGRELEFDGMDKNGEGRTVAVIGAGPSGMESARVLATKGFKVVLFEKESELGGMLALGNKPPKKDKLTWLVEYYDIQFKKLGVEVRLNTEATLEAIKALNPYAVFVGAGSNPVVPPVEGIDRENVYNVSDILSGKIKVENEKVVILGAGMTGLETAEYLAVRNNKVTVADMLPTIGAGIYPANLATVMKNFQTHGVNMLPGHRLSKISEGFIELVNTKTNETIKVEADKVVLSLGIRSNKALVSVLEEHFDKVRVIGDADKPGRIAEAVRAGFEKAYVLE</sequence>
<keyword evidence="8" id="KW-0408">Iron</keyword>